<sequence>MCASLALDAIAIFFFREYRKCCRDRKYYQSKMADIEMTILALHQAKELGDKELVRTITLSLLKPEPLQDAGVLC</sequence>
<accession>A0ABZ2YUN5</accession>
<organism evidence="1 2">
    <name type="scientific">Chitinophaga pollutisoli</name>
    <dbReference type="NCBI Taxonomy" id="3133966"/>
    <lineage>
        <taxon>Bacteria</taxon>
        <taxon>Pseudomonadati</taxon>
        <taxon>Bacteroidota</taxon>
        <taxon>Chitinophagia</taxon>
        <taxon>Chitinophagales</taxon>
        <taxon>Chitinophagaceae</taxon>
        <taxon>Chitinophaga</taxon>
    </lineage>
</organism>
<reference evidence="2" key="1">
    <citation type="submission" date="2024-03" db="EMBL/GenBank/DDBJ databases">
        <title>Chitinophaga horti sp. nov., isolated from garden soil.</title>
        <authorList>
            <person name="Lee D.S."/>
            <person name="Han D.M."/>
            <person name="Baek J.H."/>
            <person name="Choi D.G."/>
            <person name="Jeon J.H."/>
            <person name="Jeon C.O."/>
        </authorList>
    </citation>
    <scope>NUCLEOTIDE SEQUENCE [LARGE SCALE GENOMIC DNA]</scope>
    <source>
        <strain evidence="2">GPA1</strain>
    </source>
</reference>
<dbReference type="RefSeq" id="WP_341837803.1">
    <property type="nucleotide sequence ID" value="NZ_CP149822.1"/>
</dbReference>
<evidence type="ECO:0000313" key="1">
    <source>
        <dbReference type="EMBL" id="WZN42980.1"/>
    </source>
</evidence>
<gene>
    <name evidence="1" type="ORF">WJU16_08025</name>
</gene>
<protein>
    <submittedName>
        <fullName evidence="1">Uncharacterized protein</fullName>
    </submittedName>
</protein>
<dbReference type="Proteomes" id="UP001485459">
    <property type="component" value="Chromosome"/>
</dbReference>
<keyword evidence="2" id="KW-1185">Reference proteome</keyword>
<name>A0ABZ2YUN5_9BACT</name>
<proteinExistence type="predicted"/>
<dbReference type="EMBL" id="CP149822">
    <property type="protein sequence ID" value="WZN42980.1"/>
    <property type="molecule type" value="Genomic_DNA"/>
</dbReference>
<evidence type="ECO:0000313" key="2">
    <source>
        <dbReference type="Proteomes" id="UP001485459"/>
    </source>
</evidence>